<dbReference type="SUPFAM" id="SSF53448">
    <property type="entry name" value="Nucleotide-diphospho-sugar transferases"/>
    <property type="match status" value="1"/>
</dbReference>
<evidence type="ECO:0000259" key="1">
    <source>
        <dbReference type="Pfam" id="PF00535"/>
    </source>
</evidence>
<dbReference type="PANTHER" id="PTHR48090">
    <property type="entry name" value="UNDECAPRENYL-PHOSPHATE 4-DEOXY-4-FORMAMIDO-L-ARABINOSE TRANSFERASE-RELATED"/>
    <property type="match status" value="1"/>
</dbReference>
<dbReference type="Proteomes" id="UP000663720">
    <property type="component" value="Chromosome"/>
</dbReference>
<organism evidence="2 3">
    <name type="scientific">Desulfonema limicola</name>
    <dbReference type="NCBI Taxonomy" id="45656"/>
    <lineage>
        <taxon>Bacteria</taxon>
        <taxon>Pseudomonadati</taxon>
        <taxon>Thermodesulfobacteriota</taxon>
        <taxon>Desulfobacteria</taxon>
        <taxon>Desulfobacterales</taxon>
        <taxon>Desulfococcaceae</taxon>
        <taxon>Desulfonema</taxon>
    </lineage>
</organism>
<dbReference type="SUPFAM" id="SSF53335">
    <property type="entry name" value="S-adenosyl-L-methionine-dependent methyltransferases"/>
    <property type="match status" value="1"/>
</dbReference>
<feature type="domain" description="Glycosyltransferase 2-like" evidence="1">
    <location>
        <begin position="8"/>
        <end position="170"/>
    </location>
</feature>
<dbReference type="InterPro" id="IPR029044">
    <property type="entry name" value="Nucleotide-diphossugar_trans"/>
</dbReference>
<dbReference type="PANTHER" id="PTHR48090:SF7">
    <property type="entry name" value="RFBJ PROTEIN"/>
    <property type="match status" value="1"/>
</dbReference>
<dbReference type="Gene3D" id="3.90.550.10">
    <property type="entry name" value="Spore Coat Polysaccharide Biosynthesis Protein SpsA, Chain A"/>
    <property type="match status" value="1"/>
</dbReference>
<name>A0A975BAA3_9BACT</name>
<dbReference type="Pfam" id="PF13489">
    <property type="entry name" value="Methyltransf_23"/>
    <property type="match status" value="1"/>
</dbReference>
<dbReference type="InterPro" id="IPR050256">
    <property type="entry name" value="Glycosyltransferase_2"/>
</dbReference>
<dbReference type="CDD" id="cd02440">
    <property type="entry name" value="AdoMet_MTases"/>
    <property type="match status" value="1"/>
</dbReference>
<evidence type="ECO:0000313" key="2">
    <source>
        <dbReference type="EMBL" id="QTA81919.1"/>
    </source>
</evidence>
<sequence>MENIKTISFIIPVYNERNTIIKLLERVDSVDLGLEKEIILIDDCSSDGTREIIEELSEKYLKIYHNVNMGKGAAIRTGVQTASGELLIIQDADLEYDPEEIKILLSPVLRGDADIVYGSRFISSGARRALFFWHMVGNKFLTLMTNMVTNINLTDMETCYKLFKTDIIKNVSIEENRFGFEAEITIKACQMNCRIYEVGISYYGRTYHQGKKITWKDGVSALKCIIKYGIIRKFINQEPFLEKFLRKLRIRKILPYIQSKIICDIGCGKDMAFLNAVSPLVYKCIGIDKKVSAVSYSNIEVKNFEFQNKIPLEDESVDTVTMMAVLEHIENDIDMIAEIKRILKPEGVLLITVPSEKARPVLEFLSYRLHIVSKEEIMDHKRYYTVESLKDIIISSGFICMKIHYFQFGYNIFCCAQKLLKQGNRPADKSAE</sequence>
<proteinExistence type="predicted"/>
<gene>
    <name evidence="2" type="ORF">dnl_42760</name>
</gene>
<dbReference type="RefSeq" id="WP_207687899.1">
    <property type="nucleotide sequence ID" value="NZ_CP061799.1"/>
</dbReference>
<reference evidence="2" key="1">
    <citation type="journal article" date="2021" name="Microb. Physiol.">
        <title>Proteogenomic Insights into the Physiology of Marine, Sulfate-Reducing, Filamentous Desulfonema limicola and Desulfonema magnum.</title>
        <authorList>
            <person name="Schnaars V."/>
            <person name="Wohlbrand L."/>
            <person name="Scheve S."/>
            <person name="Hinrichs C."/>
            <person name="Reinhardt R."/>
            <person name="Rabus R."/>
        </authorList>
    </citation>
    <scope>NUCLEOTIDE SEQUENCE</scope>
    <source>
        <strain evidence="2">5ac10</strain>
    </source>
</reference>
<protein>
    <submittedName>
        <fullName evidence="2">Glycosyltransferase</fullName>
    </submittedName>
</protein>
<dbReference type="KEGG" id="dli:dnl_42760"/>
<dbReference type="EMBL" id="CP061799">
    <property type="protein sequence ID" value="QTA81919.1"/>
    <property type="molecule type" value="Genomic_DNA"/>
</dbReference>
<dbReference type="AlphaFoldDB" id="A0A975BAA3"/>
<keyword evidence="3" id="KW-1185">Reference proteome</keyword>
<dbReference type="InterPro" id="IPR001173">
    <property type="entry name" value="Glyco_trans_2-like"/>
</dbReference>
<dbReference type="Pfam" id="PF00535">
    <property type="entry name" value="Glycos_transf_2"/>
    <property type="match status" value="1"/>
</dbReference>
<evidence type="ECO:0000313" key="3">
    <source>
        <dbReference type="Proteomes" id="UP000663720"/>
    </source>
</evidence>
<accession>A0A975BAA3</accession>
<dbReference type="CDD" id="cd04179">
    <property type="entry name" value="DPM_DPG-synthase_like"/>
    <property type="match status" value="1"/>
</dbReference>
<dbReference type="Gene3D" id="3.40.50.150">
    <property type="entry name" value="Vaccinia Virus protein VP39"/>
    <property type="match status" value="1"/>
</dbReference>
<dbReference type="InterPro" id="IPR029063">
    <property type="entry name" value="SAM-dependent_MTases_sf"/>
</dbReference>